<dbReference type="PROSITE" id="PS00211">
    <property type="entry name" value="ABC_TRANSPORTER_1"/>
    <property type="match status" value="1"/>
</dbReference>
<evidence type="ECO:0000313" key="6">
    <source>
        <dbReference type="Proteomes" id="UP000037175"/>
    </source>
</evidence>
<dbReference type="InterPro" id="IPR050166">
    <property type="entry name" value="ABC_transporter_ATP-bind"/>
</dbReference>
<dbReference type="AlphaFoldDB" id="A0A0L6W0Z3"/>
<organism evidence="5 6">
    <name type="scientific">Thermincola ferriacetica</name>
    <dbReference type="NCBI Taxonomy" id="281456"/>
    <lineage>
        <taxon>Bacteria</taxon>
        <taxon>Bacillati</taxon>
        <taxon>Bacillota</taxon>
        <taxon>Clostridia</taxon>
        <taxon>Eubacteriales</taxon>
        <taxon>Thermincolaceae</taxon>
        <taxon>Thermincola</taxon>
    </lineage>
</organism>
<dbReference type="GO" id="GO:0016887">
    <property type="term" value="F:ATP hydrolysis activity"/>
    <property type="evidence" value="ECO:0007669"/>
    <property type="project" value="InterPro"/>
</dbReference>
<dbReference type="Gene3D" id="3.40.50.300">
    <property type="entry name" value="P-loop containing nucleotide triphosphate hydrolases"/>
    <property type="match status" value="1"/>
</dbReference>
<proteinExistence type="predicted"/>
<dbReference type="InterPro" id="IPR003593">
    <property type="entry name" value="AAA+_ATPase"/>
</dbReference>
<dbReference type="InterPro" id="IPR027417">
    <property type="entry name" value="P-loop_NTPase"/>
</dbReference>
<evidence type="ECO:0000256" key="3">
    <source>
        <dbReference type="ARBA" id="ARBA00022840"/>
    </source>
</evidence>
<keyword evidence="6" id="KW-1185">Reference proteome</keyword>
<dbReference type="PANTHER" id="PTHR42788">
    <property type="entry name" value="TAURINE IMPORT ATP-BINDING PROTEIN-RELATED"/>
    <property type="match status" value="1"/>
</dbReference>
<keyword evidence="1" id="KW-0813">Transport</keyword>
<dbReference type="Pfam" id="PF00005">
    <property type="entry name" value="ABC_tran"/>
    <property type="match status" value="1"/>
</dbReference>
<accession>A0A0L6W0Z3</accession>
<dbReference type="InterPro" id="IPR017871">
    <property type="entry name" value="ABC_transporter-like_CS"/>
</dbReference>
<keyword evidence="2" id="KW-0547">Nucleotide-binding</keyword>
<evidence type="ECO:0000256" key="2">
    <source>
        <dbReference type="ARBA" id="ARBA00022741"/>
    </source>
</evidence>
<evidence type="ECO:0000256" key="1">
    <source>
        <dbReference type="ARBA" id="ARBA00022448"/>
    </source>
</evidence>
<dbReference type="EMBL" id="LGTE01000016">
    <property type="protein sequence ID" value="KNZ69136.1"/>
    <property type="molecule type" value="Genomic_DNA"/>
</dbReference>
<dbReference type="SUPFAM" id="SSF52540">
    <property type="entry name" value="P-loop containing nucleoside triphosphate hydrolases"/>
    <property type="match status" value="1"/>
</dbReference>
<gene>
    <name evidence="5" type="ORF">Tfer_2240</name>
</gene>
<dbReference type="GO" id="GO:0005524">
    <property type="term" value="F:ATP binding"/>
    <property type="evidence" value="ECO:0007669"/>
    <property type="project" value="UniProtKB-KW"/>
</dbReference>
<sequence>MALVLSGVTHRFKEIKIFEKLDLEVEEGCFCCIVGPSGCGKSTLLRIISGLYKPVEGRVLLDKAPLSLEKGEIGFVFQEDTLFPWYTVEQNIKFALRARNIDKNLWDRTVDYTLQKVGLAEYRHYYPKQLSGGMKQRVAIARVLAYNPRLLLMDEPFASLDALNRNRLQADLVDLWHREKKTVIFVTHNIDEAVFLAERIVVMGSKPGRIKQILELDLPRPRDRTGAEFCRLRRRILAMIEGAMSEGLSE</sequence>
<name>A0A0L6W0Z3_9FIRM</name>
<dbReference type="RefSeq" id="WP_052218396.1">
    <property type="nucleotide sequence ID" value="NZ_LGTE01000016.1"/>
</dbReference>
<protein>
    <submittedName>
        <fullName evidence="5">ABC transporter</fullName>
    </submittedName>
</protein>
<reference evidence="6" key="1">
    <citation type="submission" date="2015-07" db="EMBL/GenBank/DDBJ databases">
        <title>Complete Genome of Thermincola ferriacetica strain Z-0001T.</title>
        <authorList>
            <person name="Lusk B."/>
            <person name="Badalamenti J.P."/>
            <person name="Parameswaran P."/>
            <person name="Bond D.R."/>
            <person name="Torres C.I."/>
        </authorList>
    </citation>
    <scope>NUCLEOTIDE SEQUENCE [LARGE SCALE GENOMIC DNA]</scope>
    <source>
        <strain evidence="6">Z-0001</strain>
    </source>
</reference>
<evidence type="ECO:0000313" key="5">
    <source>
        <dbReference type="EMBL" id="KNZ69136.1"/>
    </source>
</evidence>
<dbReference type="Proteomes" id="UP000037175">
    <property type="component" value="Unassembled WGS sequence"/>
</dbReference>
<keyword evidence="3" id="KW-0067">ATP-binding</keyword>
<dbReference type="PROSITE" id="PS50893">
    <property type="entry name" value="ABC_TRANSPORTER_2"/>
    <property type="match status" value="1"/>
</dbReference>
<evidence type="ECO:0000259" key="4">
    <source>
        <dbReference type="PROSITE" id="PS50893"/>
    </source>
</evidence>
<comment type="caution">
    <text evidence="5">The sequence shown here is derived from an EMBL/GenBank/DDBJ whole genome shotgun (WGS) entry which is preliminary data.</text>
</comment>
<dbReference type="CDD" id="cd03293">
    <property type="entry name" value="ABC_NrtD_SsuB_transporters"/>
    <property type="match status" value="1"/>
</dbReference>
<dbReference type="InterPro" id="IPR003439">
    <property type="entry name" value="ABC_transporter-like_ATP-bd"/>
</dbReference>
<feature type="domain" description="ABC transporter" evidence="4">
    <location>
        <begin position="3"/>
        <end position="230"/>
    </location>
</feature>
<dbReference type="PANTHER" id="PTHR42788:SF13">
    <property type="entry name" value="ALIPHATIC SULFONATES IMPORT ATP-BINDING PROTEIN SSUB"/>
    <property type="match status" value="1"/>
</dbReference>
<dbReference type="SMART" id="SM00382">
    <property type="entry name" value="AAA"/>
    <property type="match status" value="1"/>
</dbReference>